<dbReference type="Proteomes" id="UP000266723">
    <property type="component" value="Unassembled WGS sequence"/>
</dbReference>
<dbReference type="PANTHER" id="PTHR36048">
    <property type="entry name" value="RIBOSOME MATURATION FACTOR"/>
    <property type="match status" value="1"/>
</dbReference>
<reference evidence="1 2" key="1">
    <citation type="journal article" date="2020" name="BMC Genomics">
        <title>Intraspecific diversification of the crop wild relative Brassica cretica Lam. using demographic model selection.</title>
        <authorList>
            <person name="Kioukis A."/>
            <person name="Michalopoulou V.A."/>
            <person name="Briers L."/>
            <person name="Pirintsos S."/>
            <person name="Studholme D.J."/>
            <person name="Pavlidis P."/>
            <person name="Sarris P.F."/>
        </authorList>
    </citation>
    <scope>NUCLEOTIDE SEQUENCE [LARGE SCALE GENOMIC DNA]</scope>
    <source>
        <strain evidence="2">cv. PFS-1207/04</strain>
    </source>
</reference>
<name>A0ABQ7C774_BRACR</name>
<sequence>MGTENPITTETVALTEKKMDMSLDAIIKMSKSNTNVNEGKKLRASNKKEKFNGAAKNSTVKAQLYMDSRSDVRQGAFAKRRSNFQGNHFPVTTAVARNVASGAPIRGRPYNAGRMANTNQSRSRLLDNSLIICLITWAPSMLVSELSLRGYLDWRRSQRLVCWWYLLDLRFITPPAQYGSAPRGFVSKGEMWTLTSLPSHLFLDWEACTEIRCSSCVGECFAFARGDYLERTREPILFVLFTLGSGGFRLRYVPADETERWGGSFESSDTLSISLTMSFEAYDVFETAMDSLKNHQLYGFKETTEACCGLGRYNRTRDSFRASRLRWLAPTPRDIYGGTSFILQTPLTPSSPTMYGMVGT</sequence>
<comment type="caution">
    <text evidence="1">The sequence shown here is derived from an EMBL/GenBank/DDBJ whole genome shotgun (WGS) entry which is preliminary data.</text>
</comment>
<gene>
    <name evidence="1" type="ORF">DY000_02003031</name>
</gene>
<evidence type="ECO:0000313" key="1">
    <source>
        <dbReference type="EMBL" id="KAF3547884.1"/>
    </source>
</evidence>
<protein>
    <submittedName>
        <fullName evidence="1">Uncharacterized protein</fullName>
    </submittedName>
</protein>
<dbReference type="EMBL" id="QGKV02000832">
    <property type="protein sequence ID" value="KAF3547884.1"/>
    <property type="molecule type" value="Genomic_DNA"/>
</dbReference>
<dbReference type="PANTHER" id="PTHR36048:SF1">
    <property type="entry name" value="RIBOSOME MATURATION FACTOR"/>
    <property type="match status" value="1"/>
</dbReference>
<accession>A0ABQ7C774</accession>
<proteinExistence type="predicted"/>
<keyword evidence="2" id="KW-1185">Reference proteome</keyword>
<organism evidence="1 2">
    <name type="scientific">Brassica cretica</name>
    <name type="common">Mustard</name>
    <dbReference type="NCBI Taxonomy" id="69181"/>
    <lineage>
        <taxon>Eukaryota</taxon>
        <taxon>Viridiplantae</taxon>
        <taxon>Streptophyta</taxon>
        <taxon>Embryophyta</taxon>
        <taxon>Tracheophyta</taxon>
        <taxon>Spermatophyta</taxon>
        <taxon>Magnoliopsida</taxon>
        <taxon>eudicotyledons</taxon>
        <taxon>Gunneridae</taxon>
        <taxon>Pentapetalae</taxon>
        <taxon>rosids</taxon>
        <taxon>malvids</taxon>
        <taxon>Brassicales</taxon>
        <taxon>Brassicaceae</taxon>
        <taxon>Brassiceae</taxon>
        <taxon>Brassica</taxon>
    </lineage>
</organism>
<evidence type="ECO:0000313" key="2">
    <source>
        <dbReference type="Proteomes" id="UP000266723"/>
    </source>
</evidence>